<dbReference type="RefSeq" id="WP_005886638.1">
    <property type="nucleotide sequence ID" value="NZ_CAXUGQ010000003.1"/>
</dbReference>
<dbReference type="EMBL" id="CP028102">
    <property type="protein sequence ID" value="AVQ19887.1"/>
    <property type="molecule type" value="Genomic_DNA"/>
</dbReference>
<evidence type="ECO:0008006" key="4">
    <source>
        <dbReference type="Google" id="ProtNLM"/>
    </source>
</evidence>
<gene>
    <name evidence="2" type="ORF">C4N19_12620</name>
</gene>
<reference evidence="3" key="1">
    <citation type="journal article" date="2018" name="MSphere">
        <title>Fusobacterium Genomics Using MinION and Illumina Sequencing Enables Genome Completion and Correction.</title>
        <authorList>
            <person name="Todd S.M."/>
            <person name="Settlage R.E."/>
            <person name="Lahmers K.K."/>
            <person name="Slade D.J."/>
        </authorList>
    </citation>
    <scope>NUCLEOTIDE SEQUENCE [LARGE SCALE GENOMIC DNA]</scope>
    <source>
        <strain evidence="3">ATCC 9817</strain>
    </source>
</reference>
<organism evidence="2 3">
    <name type="scientific">Fusobacterium mortiferum ATCC 9817</name>
    <dbReference type="NCBI Taxonomy" id="469616"/>
    <lineage>
        <taxon>Bacteria</taxon>
        <taxon>Fusobacteriati</taxon>
        <taxon>Fusobacteriota</taxon>
        <taxon>Fusobacteriia</taxon>
        <taxon>Fusobacteriales</taxon>
        <taxon>Fusobacteriaceae</taxon>
        <taxon>Fusobacterium</taxon>
    </lineage>
</organism>
<evidence type="ECO:0000256" key="1">
    <source>
        <dbReference type="SAM" id="Coils"/>
    </source>
</evidence>
<evidence type="ECO:0000313" key="2">
    <source>
        <dbReference type="EMBL" id="AVQ19887.1"/>
    </source>
</evidence>
<sequence length="125" mass="14900">MKKLFLITILSINSILSFGDYLDTPNYKYLKTFLKEEQQDIFNNLMKDLDFTITSLEQKINDSKNEKEKQNLETKLNEAIREKEKLVKNLNINIIKYPKRYTEKALELNKNINELISSYSEKEEK</sequence>
<dbReference type="Proteomes" id="UP000240258">
    <property type="component" value="Chromosome"/>
</dbReference>
<proteinExistence type="predicted"/>
<keyword evidence="3" id="KW-1185">Reference proteome</keyword>
<name>A0ABM6TZI7_FUSMR</name>
<protein>
    <recommendedName>
        <fullName evidence="4">Adhesion protein FadA</fullName>
    </recommendedName>
</protein>
<accession>A0ABM6TZI7</accession>
<dbReference type="GeneID" id="62764386"/>
<evidence type="ECO:0000313" key="3">
    <source>
        <dbReference type="Proteomes" id="UP000240258"/>
    </source>
</evidence>
<keyword evidence="1" id="KW-0175">Coiled coil</keyword>
<feature type="coiled-coil region" evidence="1">
    <location>
        <begin position="46"/>
        <end position="125"/>
    </location>
</feature>